<name>A0AAD9FKT8_PAPLA</name>
<dbReference type="Gene3D" id="3.30.40.10">
    <property type="entry name" value="Zinc/RING finger domain, C3HC4 (zinc finger)"/>
    <property type="match status" value="1"/>
</dbReference>
<feature type="compositionally biased region" description="Basic and acidic residues" evidence="5">
    <location>
        <begin position="1041"/>
        <end position="1055"/>
    </location>
</feature>
<dbReference type="GO" id="GO:0008270">
    <property type="term" value="F:zinc ion binding"/>
    <property type="evidence" value="ECO:0007669"/>
    <property type="project" value="UniProtKB-KW"/>
</dbReference>
<accession>A0AAD9FKT8</accession>
<keyword evidence="2 4" id="KW-0863">Zinc-finger</keyword>
<comment type="caution">
    <text evidence="7">The sequence shown here is derived from an EMBL/GenBank/DDBJ whole genome shotgun (WGS) entry which is preliminary data.</text>
</comment>
<evidence type="ECO:0000256" key="3">
    <source>
        <dbReference type="ARBA" id="ARBA00022833"/>
    </source>
</evidence>
<feature type="compositionally biased region" description="Pro residues" evidence="5">
    <location>
        <begin position="939"/>
        <end position="953"/>
    </location>
</feature>
<dbReference type="AlphaFoldDB" id="A0AAD9FKT8"/>
<feature type="compositionally biased region" description="Low complexity" evidence="5">
    <location>
        <begin position="78"/>
        <end position="94"/>
    </location>
</feature>
<keyword evidence="3" id="KW-0862">Zinc</keyword>
<dbReference type="EMBL" id="JAODAN010000007">
    <property type="protein sequence ID" value="KAK1923005.1"/>
    <property type="molecule type" value="Genomic_DNA"/>
</dbReference>
<feature type="compositionally biased region" description="Polar residues" evidence="5">
    <location>
        <begin position="513"/>
        <end position="529"/>
    </location>
</feature>
<sequence>MDPYRAGRNADASGSRAQAAAGNAARKPRKKPKTTAQQPPIQGPIPAPYLAVAPSPVSALSQSRIDEMAASRSNMVLPSSYSRSSSHPFKSSPGPSQPAEPSGRRAKYAAGLLAPPAIMPGGQASTPRVQGRISPAPQNPRRRSADRVGVGGSTPSPGPVVVTTTRAGMGTRRRSEERLRELGQVNSSMMSLGHLGHILETDPISTPPIAESPAEQAPTGARRRRRVVRTEAGPSRRPTVSSREEGRALGVARGASMRRTNVWDDLPESSDPPPAFPFPTPSTSRLPPAFDANSTTAPPPQNGTAIERPRSPPPSFEQAIGLAPVLAPATPSVEPGTPAEPTNPSTPRARPNLALSTTEPVVNNTSGPPSSTSPTGTQYASAPTSPLQSEESMTDHGDEEMLLESAREDRRLWNADLLAGYSLEERVRREAARREMAMRTASTTPQHDSGGQETERPSPRVTAVPEELSPPPSTSAIQTEPGVPSPALGPSSDAGAKGQQTGTTLPSHAPDSRPTTPVQTSQPNENGTPLENDKSTPKQTNIALTPEVSSPTLSPLQSPSTPRASMNFMLPPVVVSPFQPSPGFNKSHSSNPSESQLQTAAEIHTEDKPTPNAPAHSRKTADEEIQSQSGSGSDQVVSHSPPTRKLTRGKAIRRSSSSPKAGAVRAESVRSKRSADPQKPLFSSPGYTATELDSLPISNKQRNANRLSAPGILAAIGDLANDSDTSRPPRERMRSTPDIRVSEKGETYSGSLPPHREAALKRRESALGRMQQKASIKETPDPANSSISILIADGGSASAAKKASERSNVSGPLIDLNEPWPISTQMSPPKSLETLAATTAELLQLLEDEPKAESSAQGAAKAAALKAMAEKLNRASSPEFAPRKKPPPPPPSLRLKVPDGSVRRKPSVLSSADTPLTPRPAPAVSPSENSDVTTKARPPATPTRRPPPPPPPVFDHASKGPPLPPRPEPPRFVPRPPQVHRHSLTASETDSSVSERTPSLVSPPVPDVTPRARTSLSIRPRGPRPPPVPPRPWAKVVTAEVSDHLPVRPPTDRTLSDTPPAVTVDTRSASPPRSASAVDLRAPARQLPSPEYTDLDVFVSRLEGSGREYEVSALRPTHARDAADSQGFAHITSFLGPAKSPAATPAALATLLPGLIQVDSRRTNAAGKIKLKLSLLGVRVTKCPICLSQFKEKDKAVMLPLCGHVAHEVCARRWFRENRTCFVCRLALAEEG</sequence>
<feature type="region of interest" description="Disordered" evidence="5">
    <location>
        <begin position="846"/>
        <end position="1080"/>
    </location>
</feature>
<feature type="compositionally biased region" description="Pro residues" evidence="5">
    <location>
        <begin position="270"/>
        <end position="280"/>
    </location>
</feature>
<feature type="compositionally biased region" description="Low complexity" evidence="5">
    <location>
        <begin position="853"/>
        <end position="867"/>
    </location>
</feature>
<feature type="compositionally biased region" description="Low complexity" evidence="5">
    <location>
        <begin position="571"/>
        <end position="582"/>
    </location>
</feature>
<feature type="compositionally biased region" description="Pro residues" evidence="5">
    <location>
        <begin position="961"/>
        <end position="977"/>
    </location>
</feature>
<feature type="compositionally biased region" description="Basic and acidic residues" evidence="5">
    <location>
        <begin position="724"/>
        <end position="746"/>
    </location>
</feature>
<evidence type="ECO:0000259" key="6">
    <source>
        <dbReference type="PROSITE" id="PS50089"/>
    </source>
</evidence>
<dbReference type="PANTHER" id="PTHR14155">
    <property type="entry name" value="RING FINGER DOMAIN-CONTAINING"/>
    <property type="match status" value="1"/>
</dbReference>
<feature type="compositionally biased region" description="Basic and acidic residues" evidence="5">
    <location>
        <begin position="754"/>
        <end position="766"/>
    </location>
</feature>
<dbReference type="InterPro" id="IPR001841">
    <property type="entry name" value="Znf_RING"/>
</dbReference>
<evidence type="ECO:0000256" key="4">
    <source>
        <dbReference type="PROSITE-ProRule" id="PRU00175"/>
    </source>
</evidence>
<dbReference type="Proteomes" id="UP001182556">
    <property type="component" value="Unassembled WGS sequence"/>
</dbReference>
<dbReference type="SUPFAM" id="SSF57850">
    <property type="entry name" value="RING/U-box"/>
    <property type="match status" value="1"/>
</dbReference>
<feature type="compositionally biased region" description="Basic and acidic residues" evidence="5">
    <location>
        <begin position="667"/>
        <end position="676"/>
    </location>
</feature>
<evidence type="ECO:0000313" key="7">
    <source>
        <dbReference type="EMBL" id="KAK1923005.1"/>
    </source>
</evidence>
<feature type="compositionally biased region" description="Polar residues" evidence="5">
    <location>
        <begin position="354"/>
        <end position="364"/>
    </location>
</feature>
<dbReference type="PANTHER" id="PTHR14155:SF627">
    <property type="entry name" value="OS06G0192800 PROTEIN"/>
    <property type="match status" value="1"/>
</dbReference>
<feature type="region of interest" description="Disordered" evidence="5">
    <location>
        <begin position="1"/>
        <end position="177"/>
    </location>
</feature>
<feature type="compositionally biased region" description="Polar residues" evidence="5">
    <location>
        <begin position="584"/>
        <end position="599"/>
    </location>
</feature>
<reference evidence="7" key="1">
    <citation type="submission" date="2023-02" db="EMBL/GenBank/DDBJ databases">
        <title>Identification and recombinant expression of a fungal hydrolase from Papiliotrema laurentii that hydrolyzes apple cutin and clears colloidal polyester polyurethane.</title>
        <authorList>
            <consortium name="DOE Joint Genome Institute"/>
            <person name="Roman V.A."/>
            <person name="Bojanowski C."/>
            <person name="Crable B.R."/>
            <person name="Wagner D.N."/>
            <person name="Hung C.S."/>
            <person name="Nadeau L.J."/>
            <person name="Schratz L."/>
            <person name="Haridas S."/>
            <person name="Pangilinan J."/>
            <person name="Lipzen A."/>
            <person name="Na H."/>
            <person name="Yan M."/>
            <person name="Ng V."/>
            <person name="Grigoriev I.V."/>
            <person name="Spatafora J.W."/>
            <person name="Barlow D."/>
            <person name="Biffinger J."/>
            <person name="Kelley-Loughnane N."/>
            <person name="Varaljay V.A."/>
            <person name="Crookes-Goodson W.J."/>
        </authorList>
    </citation>
    <scope>NUCLEOTIDE SEQUENCE</scope>
    <source>
        <strain evidence="7">5307AH</strain>
    </source>
</reference>
<feature type="compositionally biased region" description="Pro residues" evidence="5">
    <location>
        <begin position="1023"/>
        <end position="1032"/>
    </location>
</feature>
<keyword evidence="1" id="KW-0479">Metal-binding</keyword>
<dbReference type="Pfam" id="PF13639">
    <property type="entry name" value="zf-RING_2"/>
    <property type="match status" value="1"/>
</dbReference>
<feature type="compositionally biased region" description="Low complexity" evidence="5">
    <location>
        <begin position="1067"/>
        <end position="1077"/>
    </location>
</feature>
<feature type="compositionally biased region" description="Low complexity" evidence="5">
    <location>
        <begin position="9"/>
        <end position="25"/>
    </location>
</feature>
<feature type="compositionally biased region" description="Low complexity" evidence="5">
    <location>
        <begin position="626"/>
        <end position="640"/>
    </location>
</feature>
<keyword evidence="8" id="KW-1185">Reference proteome</keyword>
<gene>
    <name evidence="7" type="ORF">DB88DRAFT_493441</name>
</gene>
<evidence type="ECO:0000256" key="2">
    <source>
        <dbReference type="ARBA" id="ARBA00022771"/>
    </source>
</evidence>
<dbReference type="SMART" id="SM00184">
    <property type="entry name" value="RING"/>
    <property type="match status" value="1"/>
</dbReference>
<feature type="region of interest" description="Disordered" evidence="5">
    <location>
        <begin position="717"/>
        <end position="785"/>
    </location>
</feature>
<feature type="compositionally biased region" description="Low complexity" evidence="5">
    <location>
        <begin position="549"/>
        <end position="562"/>
    </location>
</feature>
<feature type="compositionally biased region" description="Low complexity" evidence="5">
    <location>
        <begin position="153"/>
        <end position="170"/>
    </location>
</feature>
<evidence type="ECO:0000313" key="8">
    <source>
        <dbReference type="Proteomes" id="UP001182556"/>
    </source>
</evidence>
<feature type="region of interest" description="Disordered" evidence="5">
    <location>
        <begin position="431"/>
        <end position="696"/>
    </location>
</feature>
<feature type="region of interest" description="Disordered" evidence="5">
    <location>
        <begin position="199"/>
        <end position="403"/>
    </location>
</feature>
<feature type="domain" description="RING-type" evidence="6">
    <location>
        <begin position="1183"/>
        <end position="1225"/>
    </location>
</feature>
<feature type="compositionally biased region" description="Polar residues" evidence="5">
    <location>
        <begin position="984"/>
        <end position="1000"/>
    </location>
</feature>
<evidence type="ECO:0000256" key="1">
    <source>
        <dbReference type="ARBA" id="ARBA00022723"/>
    </source>
</evidence>
<feature type="compositionally biased region" description="Polar residues" evidence="5">
    <location>
        <begin position="378"/>
        <end position="391"/>
    </location>
</feature>
<protein>
    <recommendedName>
        <fullName evidence="6">RING-type domain-containing protein</fullName>
    </recommendedName>
</protein>
<dbReference type="InterPro" id="IPR013083">
    <property type="entry name" value="Znf_RING/FYVE/PHD"/>
</dbReference>
<proteinExistence type="predicted"/>
<organism evidence="7 8">
    <name type="scientific">Papiliotrema laurentii</name>
    <name type="common">Cryptococcus laurentii</name>
    <dbReference type="NCBI Taxonomy" id="5418"/>
    <lineage>
        <taxon>Eukaryota</taxon>
        <taxon>Fungi</taxon>
        <taxon>Dikarya</taxon>
        <taxon>Basidiomycota</taxon>
        <taxon>Agaricomycotina</taxon>
        <taxon>Tremellomycetes</taxon>
        <taxon>Tremellales</taxon>
        <taxon>Rhynchogastremaceae</taxon>
        <taxon>Papiliotrema</taxon>
    </lineage>
</organism>
<feature type="compositionally biased region" description="Polar residues" evidence="5">
    <location>
        <begin position="442"/>
        <end position="452"/>
    </location>
</feature>
<dbReference type="PROSITE" id="PS50089">
    <property type="entry name" value="ZF_RING_2"/>
    <property type="match status" value="1"/>
</dbReference>
<evidence type="ECO:0000256" key="5">
    <source>
        <dbReference type="SAM" id="MobiDB-lite"/>
    </source>
</evidence>
<feature type="compositionally biased region" description="Low complexity" evidence="5">
    <location>
        <begin position="365"/>
        <end position="377"/>
    </location>
</feature>
<dbReference type="InterPro" id="IPR053238">
    <property type="entry name" value="RING-H2_zinc_finger"/>
</dbReference>